<sequence>MLVVSSRMKGSSFMDREDASGETSIWSTSGMFSERHSPSALKLHRRRLNSPGRFHNDFGGKPAAARSCVSSRKIRSPSTTSEKETREHYSYRPVPNARRRCFAGKEKLFPACSLIV</sequence>
<feature type="region of interest" description="Disordered" evidence="1">
    <location>
        <begin position="1"/>
        <end position="20"/>
    </location>
</feature>
<feature type="region of interest" description="Disordered" evidence="1">
    <location>
        <begin position="51"/>
        <end position="90"/>
    </location>
</feature>
<reference evidence="2" key="1">
    <citation type="submission" date="2020-11" db="EMBL/GenBank/DDBJ databases">
        <authorList>
            <person name="Tran Van P."/>
        </authorList>
    </citation>
    <scope>NUCLEOTIDE SEQUENCE</scope>
</reference>
<accession>A0A7R8W3I6</accession>
<name>A0A7R8W3I6_9CRUS</name>
<dbReference type="AlphaFoldDB" id="A0A7R8W3I6"/>
<evidence type="ECO:0000256" key="1">
    <source>
        <dbReference type="SAM" id="MobiDB-lite"/>
    </source>
</evidence>
<organism evidence="2">
    <name type="scientific">Cyprideis torosa</name>
    <dbReference type="NCBI Taxonomy" id="163714"/>
    <lineage>
        <taxon>Eukaryota</taxon>
        <taxon>Metazoa</taxon>
        <taxon>Ecdysozoa</taxon>
        <taxon>Arthropoda</taxon>
        <taxon>Crustacea</taxon>
        <taxon>Oligostraca</taxon>
        <taxon>Ostracoda</taxon>
        <taxon>Podocopa</taxon>
        <taxon>Podocopida</taxon>
        <taxon>Cytherocopina</taxon>
        <taxon>Cytheroidea</taxon>
        <taxon>Cytherideidae</taxon>
        <taxon>Cyprideis</taxon>
    </lineage>
</organism>
<protein>
    <submittedName>
        <fullName evidence="2">Uncharacterized protein</fullName>
    </submittedName>
</protein>
<gene>
    <name evidence="2" type="ORF">CTOB1V02_LOCUS475</name>
</gene>
<evidence type="ECO:0000313" key="2">
    <source>
        <dbReference type="EMBL" id="CAD7222467.1"/>
    </source>
</evidence>
<dbReference type="EMBL" id="OB660063">
    <property type="protein sequence ID" value="CAD7222467.1"/>
    <property type="molecule type" value="Genomic_DNA"/>
</dbReference>
<feature type="compositionally biased region" description="Basic and acidic residues" evidence="1">
    <location>
        <begin position="81"/>
        <end position="90"/>
    </location>
</feature>
<proteinExistence type="predicted"/>